<sequence length="56" mass="6288">MVRFVDDECSIYGLRHPPQLYLLPSSRSANFADGSDDYEDDDEGSIEVLTSTLLFS</sequence>
<keyword evidence="2" id="KW-1185">Reference proteome</keyword>
<dbReference type="VEuPathDB" id="FungiDB:HpaG800159"/>
<proteinExistence type="predicted"/>
<evidence type="ECO:0000313" key="2">
    <source>
        <dbReference type="Proteomes" id="UP000011713"/>
    </source>
</evidence>
<dbReference type="EMBL" id="JH597776">
    <property type="status" value="NOT_ANNOTATED_CDS"/>
    <property type="molecule type" value="Genomic_DNA"/>
</dbReference>
<name>M4B1L2_HYAAE</name>
<organism evidence="1 2">
    <name type="scientific">Hyaloperonospora arabidopsidis (strain Emoy2)</name>
    <name type="common">Downy mildew agent</name>
    <name type="synonym">Peronospora arabidopsidis</name>
    <dbReference type="NCBI Taxonomy" id="559515"/>
    <lineage>
        <taxon>Eukaryota</taxon>
        <taxon>Sar</taxon>
        <taxon>Stramenopiles</taxon>
        <taxon>Oomycota</taxon>
        <taxon>Peronosporomycetes</taxon>
        <taxon>Peronosporales</taxon>
        <taxon>Peronosporaceae</taxon>
        <taxon>Hyaloperonospora</taxon>
    </lineage>
</organism>
<reference evidence="1" key="2">
    <citation type="submission" date="2015-06" db="UniProtKB">
        <authorList>
            <consortium name="EnsemblProtists"/>
        </authorList>
    </citation>
    <scope>IDENTIFICATION</scope>
    <source>
        <strain evidence="1">Emoy2</strain>
    </source>
</reference>
<protein>
    <submittedName>
        <fullName evidence="1">Uncharacterized protein</fullName>
    </submittedName>
</protein>
<dbReference type="InParanoid" id="M4B1L2"/>
<reference evidence="2" key="1">
    <citation type="journal article" date="2010" name="Science">
        <title>Signatures of adaptation to obligate biotrophy in the Hyaloperonospora arabidopsidis genome.</title>
        <authorList>
            <person name="Baxter L."/>
            <person name="Tripathy S."/>
            <person name="Ishaque N."/>
            <person name="Boot N."/>
            <person name="Cabral A."/>
            <person name="Kemen E."/>
            <person name="Thines M."/>
            <person name="Ah-Fong A."/>
            <person name="Anderson R."/>
            <person name="Badejoko W."/>
            <person name="Bittner-Eddy P."/>
            <person name="Boore J.L."/>
            <person name="Chibucos M.C."/>
            <person name="Coates M."/>
            <person name="Dehal P."/>
            <person name="Delehaunty K."/>
            <person name="Dong S."/>
            <person name="Downton P."/>
            <person name="Dumas B."/>
            <person name="Fabro G."/>
            <person name="Fronick C."/>
            <person name="Fuerstenberg S.I."/>
            <person name="Fulton L."/>
            <person name="Gaulin E."/>
            <person name="Govers F."/>
            <person name="Hughes L."/>
            <person name="Humphray S."/>
            <person name="Jiang R.H."/>
            <person name="Judelson H."/>
            <person name="Kamoun S."/>
            <person name="Kyung K."/>
            <person name="Meijer H."/>
            <person name="Minx P."/>
            <person name="Morris P."/>
            <person name="Nelson J."/>
            <person name="Phuntumart V."/>
            <person name="Qutob D."/>
            <person name="Rehmany A."/>
            <person name="Rougon-Cardoso A."/>
            <person name="Ryden P."/>
            <person name="Torto-Alalibo T."/>
            <person name="Studholme D."/>
            <person name="Wang Y."/>
            <person name="Win J."/>
            <person name="Wood J."/>
            <person name="Clifton S.W."/>
            <person name="Rogers J."/>
            <person name="Van den Ackerveken G."/>
            <person name="Jones J.D."/>
            <person name="McDowell J.M."/>
            <person name="Beynon J."/>
            <person name="Tyler B.M."/>
        </authorList>
    </citation>
    <scope>NUCLEOTIDE SEQUENCE [LARGE SCALE GENOMIC DNA]</scope>
    <source>
        <strain evidence="2">Emoy2</strain>
    </source>
</reference>
<dbReference type="HOGENOM" id="CLU_3018345_0_0_1"/>
<dbReference type="AlphaFoldDB" id="M4B1L2"/>
<dbReference type="EnsemblProtists" id="HpaT800159">
    <property type="protein sequence ID" value="HpaP800159"/>
    <property type="gene ID" value="HpaG800159"/>
</dbReference>
<evidence type="ECO:0000313" key="1">
    <source>
        <dbReference type="EnsemblProtists" id="HpaP800159"/>
    </source>
</evidence>
<dbReference type="Proteomes" id="UP000011713">
    <property type="component" value="Unassembled WGS sequence"/>
</dbReference>
<accession>M4B1L2</accession>